<comment type="catalytic activity">
    <reaction evidence="8">
        <text>(2S,6S)-2,6-diaminopimelate + 2-oxoglutarate = (S)-2,3,4,5-tetrahydrodipicolinate + L-glutamate + H2O + H(+)</text>
        <dbReference type="Rhea" id="RHEA:23988"/>
        <dbReference type="ChEBI" id="CHEBI:15377"/>
        <dbReference type="ChEBI" id="CHEBI:15378"/>
        <dbReference type="ChEBI" id="CHEBI:16810"/>
        <dbReference type="ChEBI" id="CHEBI:16845"/>
        <dbReference type="ChEBI" id="CHEBI:29985"/>
        <dbReference type="ChEBI" id="CHEBI:57609"/>
        <dbReference type="EC" id="2.6.1.83"/>
    </reaction>
</comment>
<comment type="cofactor">
    <cofactor evidence="1">
        <name>pyridoxal 5'-phosphate</name>
        <dbReference type="ChEBI" id="CHEBI:597326"/>
    </cofactor>
</comment>
<evidence type="ECO:0000256" key="9">
    <source>
        <dbReference type="NCBIfam" id="TIGR03542"/>
    </source>
</evidence>
<evidence type="ECO:0000256" key="3">
    <source>
        <dbReference type="ARBA" id="ARBA00013138"/>
    </source>
</evidence>
<organism evidence="11 12">
    <name type="scientific">Comamonas denitrificans</name>
    <dbReference type="NCBI Taxonomy" id="117506"/>
    <lineage>
        <taxon>Bacteria</taxon>
        <taxon>Pseudomonadati</taxon>
        <taxon>Pseudomonadota</taxon>
        <taxon>Betaproteobacteria</taxon>
        <taxon>Burkholderiales</taxon>
        <taxon>Comamonadaceae</taxon>
        <taxon>Comamonas</taxon>
    </lineage>
</organism>
<evidence type="ECO:0000313" key="11">
    <source>
        <dbReference type="EMBL" id="MBO1249305.1"/>
    </source>
</evidence>
<evidence type="ECO:0000256" key="2">
    <source>
        <dbReference type="ARBA" id="ARBA00004982"/>
    </source>
</evidence>
<evidence type="ECO:0000313" key="12">
    <source>
        <dbReference type="Proteomes" id="UP000664731"/>
    </source>
</evidence>
<proteinExistence type="inferred from homology"/>
<dbReference type="InterPro" id="IPR015421">
    <property type="entry name" value="PyrdxlP-dep_Trfase_major"/>
</dbReference>
<dbReference type="GO" id="GO:0010285">
    <property type="term" value="F:L,L-diaminopimelate aminotransferase activity"/>
    <property type="evidence" value="ECO:0007669"/>
    <property type="project" value="UniProtKB-EC"/>
</dbReference>
<sequence>MIRINPHYPKLQASYLFADIARRVSAFQQQHPDKHLIRLGIGDVTQPLPPACIAALHQATDEMANAANFRGYGPEQGYDFLRQAIATHDFQARGAQIDADEIFVSDGAKSDTGNIQEIFAQDVRVAIPDPVYPVYVDTNVMAGRTDAAVDGRYPGFVYLDSTAANGYVPALPSEPVDLIYLCFPNNPTGATATRAQLAAWVEYARQNRALILFDAAYEAFIRDPELPHSIYEIPGAREVAIEFRSYSKTAGFTGLRCAYTVVPKECMAWDDSGQPVALHALWMRRHTTKFNGVSYPVQRAAEAVYSAEGQQQVRALIDGYLDNARTIRRAFEAMGFACTGGENAPYVWIDAQRDAWAFFDLLLHRAGVVCTPGVGFGRCGQQHVRISAFNSAENVANALQRIRQALQ</sequence>
<dbReference type="CDD" id="cd00609">
    <property type="entry name" value="AAT_like"/>
    <property type="match status" value="1"/>
</dbReference>
<dbReference type="RefSeq" id="WP_207574828.1">
    <property type="nucleotide sequence ID" value="NZ_JAFNME010000009.1"/>
</dbReference>
<dbReference type="InterPro" id="IPR004839">
    <property type="entry name" value="Aminotransferase_I/II_large"/>
</dbReference>
<gene>
    <name evidence="11" type="ORF">J1777_05560</name>
</gene>
<comment type="caution">
    <text evidence="11">The sequence shown here is derived from an EMBL/GenBank/DDBJ whole genome shotgun (WGS) entry which is preliminary data.</text>
</comment>
<keyword evidence="7" id="KW-0663">Pyridoxal phosphate</keyword>
<name>A0A939GUM0_9BURK</name>
<keyword evidence="6 11" id="KW-0808">Transferase</keyword>
<protein>
    <recommendedName>
        <fullName evidence="4 9">LL-diaminopimelate aminotransferase</fullName>
        <ecNumber evidence="3 9">2.6.1.83</ecNumber>
    </recommendedName>
</protein>
<dbReference type="Pfam" id="PF00155">
    <property type="entry name" value="Aminotran_1_2"/>
    <property type="match status" value="1"/>
</dbReference>
<dbReference type="HAMAP" id="MF_01642">
    <property type="entry name" value="DapL_aminotrans_1"/>
    <property type="match status" value="1"/>
</dbReference>
<dbReference type="EC" id="2.6.1.83" evidence="3 9"/>
<feature type="domain" description="Aminotransferase class I/classII large" evidence="10">
    <location>
        <begin position="35"/>
        <end position="402"/>
    </location>
</feature>
<evidence type="ECO:0000256" key="4">
    <source>
        <dbReference type="ARBA" id="ARBA00018052"/>
    </source>
</evidence>
<comment type="pathway">
    <text evidence="2">Amino-acid biosynthesis; L-lysine biosynthesis via DAP pathway; LL-2,6-diaminopimelate from (S)-tetrahydrodipicolinate (aminotransferase route): step 1/1.</text>
</comment>
<evidence type="ECO:0000256" key="8">
    <source>
        <dbReference type="ARBA" id="ARBA00051934"/>
    </source>
</evidence>
<dbReference type="EMBL" id="JAFNME010000009">
    <property type="protein sequence ID" value="MBO1249305.1"/>
    <property type="molecule type" value="Genomic_DNA"/>
</dbReference>
<dbReference type="SUPFAM" id="SSF53383">
    <property type="entry name" value="PLP-dependent transferases"/>
    <property type="match status" value="1"/>
</dbReference>
<dbReference type="Gene3D" id="3.90.1150.10">
    <property type="entry name" value="Aspartate Aminotransferase, domain 1"/>
    <property type="match status" value="1"/>
</dbReference>
<keyword evidence="5 11" id="KW-0032">Aminotransferase</keyword>
<evidence type="ECO:0000256" key="7">
    <source>
        <dbReference type="ARBA" id="ARBA00022898"/>
    </source>
</evidence>
<evidence type="ECO:0000256" key="6">
    <source>
        <dbReference type="ARBA" id="ARBA00022679"/>
    </source>
</evidence>
<dbReference type="NCBIfam" id="TIGR03542">
    <property type="entry name" value="DAPAT_plant"/>
    <property type="match status" value="1"/>
</dbReference>
<accession>A0A939GUM0</accession>
<keyword evidence="12" id="KW-1185">Reference proteome</keyword>
<dbReference type="Proteomes" id="UP000664731">
    <property type="component" value="Unassembled WGS sequence"/>
</dbReference>
<dbReference type="AlphaFoldDB" id="A0A939GUM0"/>
<dbReference type="InterPro" id="IPR015424">
    <property type="entry name" value="PyrdxlP-dep_Trfase"/>
</dbReference>
<dbReference type="PANTHER" id="PTHR43144">
    <property type="entry name" value="AMINOTRANSFERASE"/>
    <property type="match status" value="1"/>
</dbReference>
<dbReference type="InterPro" id="IPR019942">
    <property type="entry name" value="DapL/ALD1"/>
</dbReference>
<evidence type="ECO:0000256" key="1">
    <source>
        <dbReference type="ARBA" id="ARBA00001933"/>
    </source>
</evidence>
<dbReference type="FunFam" id="3.40.640.10:FF:000099">
    <property type="entry name" value="LL-diaminopimelate aminotransferase, chloroplastic"/>
    <property type="match status" value="1"/>
</dbReference>
<reference evidence="11" key="1">
    <citation type="submission" date="2021-03" db="EMBL/GenBank/DDBJ databases">
        <title>Comamonas denitrificans.</title>
        <authorList>
            <person name="Finster K."/>
        </authorList>
    </citation>
    <scope>NUCLEOTIDE SEQUENCE</scope>
    <source>
        <strain evidence="11">MM2021_4</strain>
    </source>
</reference>
<evidence type="ECO:0000256" key="5">
    <source>
        <dbReference type="ARBA" id="ARBA00022576"/>
    </source>
</evidence>
<dbReference type="GO" id="GO:0030170">
    <property type="term" value="F:pyridoxal phosphate binding"/>
    <property type="evidence" value="ECO:0007669"/>
    <property type="project" value="UniProtKB-UniRule"/>
</dbReference>
<evidence type="ECO:0000259" key="10">
    <source>
        <dbReference type="Pfam" id="PF00155"/>
    </source>
</evidence>
<dbReference type="Gene3D" id="3.40.640.10">
    <property type="entry name" value="Type I PLP-dependent aspartate aminotransferase-like (Major domain)"/>
    <property type="match status" value="1"/>
</dbReference>
<dbReference type="InterPro" id="IPR015422">
    <property type="entry name" value="PyrdxlP-dep_Trfase_small"/>
</dbReference>